<gene>
    <name evidence="9" type="ORF">MIMGU_mgv1a021164mg</name>
</gene>
<keyword evidence="4" id="KW-0418">Kinase</keyword>
<dbReference type="GO" id="GO:0004714">
    <property type="term" value="F:transmembrane receptor protein tyrosine kinase activity"/>
    <property type="evidence" value="ECO:0007669"/>
    <property type="project" value="InterPro"/>
</dbReference>
<name>A0A022R3H2_ERYGU</name>
<dbReference type="InterPro" id="IPR001245">
    <property type="entry name" value="Ser-Thr/Tyr_kinase_cat_dom"/>
</dbReference>
<dbReference type="AlphaFoldDB" id="A0A022R3H2"/>
<evidence type="ECO:0000256" key="3">
    <source>
        <dbReference type="ARBA" id="ARBA00022741"/>
    </source>
</evidence>
<dbReference type="eggNOG" id="KOG1187">
    <property type="taxonomic scope" value="Eukaryota"/>
</dbReference>
<dbReference type="PANTHER" id="PTHR27003">
    <property type="entry name" value="OS07G0166700 PROTEIN"/>
    <property type="match status" value="1"/>
</dbReference>
<dbReference type="SMART" id="SM00220">
    <property type="entry name" value="S_TKc"/>
    <property type="match status" value="1"/>
</dbReference>
<dbReference type="Proteomes" id="UP000030748">
    <property type="component" value="Unassembled WGS sequence"/>
</dbReference>
<dbReference type="GO" id="GO:0004672">
    <property type="term" value="F:protein kinase activity"/>
    <property type="evidence" value="ECO:0000318"/>
    <property type="project" value="GO_Central"/>
</dbReference>
<dbReference type="FunFam" id="3.30.200.20:FF:000039">
    <property type="entry name" value="receptor-like protein kinase FERONIA"/>
    <property type="match status" value="1"/>
</dbReference>
<dbReference type="GO" id="GO:0005886">
    <property type="term" value="C:plasma membrane"/>
    <property type="evidence" value="ECO:0000318"/>
    <property type="project" value="GO_Central"/>
</dbReference>
<dbReference type="STRING" id="4155.A0A022R3H2"/>
<evidence type="ECO:0000313" key="10">
    <source>
        <dbReference type="Proteomes" id="UP000030748"/>
    </source>
</evidence>
<evidence type="ECO:0000256" key="1">
    <source>
        <dbReference type="ARBA" id="ARBA00022527"/>
    </source>
</evidence>
<dbReference type="InterPro" id="IPR008271">
    <property type="entry name" value="Ser/Thr_kinase_AS"/>
</dbReference>
<feature type="non-terminal residue" evidence="9">
    <location>
        <position position="1"/>
    </location>
</feature>
<feature type="compositionally biased region" description="Basic and acidic residues" evidence="7">
    <location>
        <begin position="617"/>
        <end position="631"/>
    </location>
</feature>
<evidence type="ECO:0000256" key="6">
    <source>
        <dbReference type="PROSITE-ProRule" id="PRU10141"/>
    </source>
</evidence>
<dbReference type="EMBL" id="KI630628">
    <property type="protein sequence ID" value="EYU35197.1"/>
    <property type="molecule type" value="Genomic_DNA"/>
</dbReference>
<keyword evidence="5 6" id="KW-0067">ATP-binding</keyword>
<evidence type="ECO:0000256" key="5">
    <source>
        <dbReference type="ARBA" id="ARBA00022840"/>
    </source>
</evidence>
<feature type="region of interest" description="Disordered" evidence="7">
    <location>
        <begin position="664"/>
        <end position="689"/>
    </location>
</feature>
<dbReference type="Gene3D" id="1.10.510.10">
    <property type="entry name" value="Transferase(Phosphotransferase) domain 1"/>
    <property type="match status" value="1"/>
</dbReference>
<protein>
    <recommendedName>
        <fullName evidence="8">Protein kinase domain-containing protein</fullName>
    </recommendedName>
</protein>
<dbReference type="InterPro" id="IPR045272">
    <property type="entry name" value="ANXUR1/2-like"/>
</dbReference>
<organism evidence="9 10">
    <name type="scientific">Erythranthe guttata</name>
    <name type="common">Yellow monkey flower</name>
    <name type="synonym">Mimulus guttatus</name>
    <dbReference type="NCBI Taxonomy" id="4155"/>
    <lineage>
        <taxon>Eukaryota</taxon>
        <taxon>Viridiplantae</taxon>
        <taxon>Streptophyta</taxon>
        <taxon>Embryophyta</taxon>
        <taxon>Tracheophyta</taxon>
        <taxon>Spermatophyta</taxon>
        <taxon>Magnoliopsida</taxon>
        <taxon>eudicotyledons</taxon>
        <taxon>Gunneridae</taxon>
        <taxon>Pentapetalae</taxon>
        <taxon>asterids</taxon>
        <taxon>lamiids</taxon>
        <taxon>Lamiales</taxon>
        <taxon>Phrymaceae</taxon>
        <taxon>Erythranthe</taxon>
    </lineage>
</organism>
<dbReference type="CDD" id="cd14066">
    <property type="entry name" value="STKc_IRAK"/>
    <property type="match status" value="1"/>
</dbReference>
<dbReference type="PROSITE" id="PS50011">
    <property type="entry name" value="PROTEIN_KINASE_DOM"/>
    <property type="match status" value="1"/>
</dbReference>
<dbReference type="InterPro" id="IPR000719">
    <property type="entry name" value="Prot_kinase_dom"/>
</dbReference>
<dbReference type="InterPro" id="IPR017441">
    <property type="entry name" value="Protein_kinase_ATP_BS"/>
</dbReference>
<dbReference type="GO" id="GO:0004674">
    <property type="term" value="F:protein serine/threonine kinase activity"/>
    <property type="evidence" value="ECO:0007669"/>
    <property type="project" value="UniProtKB-KW"/>
</dbReference>
<reference evidence="9 10" key="1">
    <citation type="journal article" date="2013" name="Proc. Natl. Acad. Sci. U.S.A.">
        <title>Fine-scale variation in meiotic recombination in Mimulus inferred from population shotgun sequencing.</title>
        <authorList>
            <person name="Hellsten U."/>
            <person name="Wright K.M."/>
            <person name="Jenkins J."/>
            <person name="Shu S."/>
            <person name="Yuan Y."/>
            <person name="Wessler S.R."/>
            <person name="Schmutz J."/>
            <person name="Willis J.H."/>
            <person name="Rokhsar D.S."/>
        </authorList>
    </citation>
    <scope>NUCLEOTIDE SEQUENCE [LARGE SCALE GENOMIC DNA]</scope>
    <source>
        <strain evidence="10">cv. DUN x IM62</strain>
    </source>
</reference>
<evidence type="ECO:0000313" key="9">
    <source>
        <dbReference type="EMBL" id="EYU35197.1"/>
    </source>
</evidence>
<dbReference type="InterPro" id="IPR011009">
    <property type="entry name" value="Kinase-like_dom_sf"/>
</dbReference>
<evidence type="ECO:0000256" key="2">
    <source>
        <dbReference type="ARBA" id="ARBA00022679"/>
    </source>
</evidence>
<dbReference type="Gene3D" id="2.60.120.430">
    <property type="entry name" value="Galactose-binding lectin"/>
    <property type="match status" value="1"/>
</dbReference>
<feature type="binding site" evidence="6">
    <location>
        <position position="316"/>
    </location>
    <ligand>
        <name>ATP</name>
        <dbReference type="ChEBI" id="CHEBI:30616"/>
    </ligand>
</feature>
<dbReference type="Pfam" id="PF07714">
    <property type="entry name" value="PK_Tyr_Ser-Thr"/>
    <property type="match status" value="1"/>
</dbReference>
<feature type="domain" description="Protein kinase" evidence="8">
    <location>
        <begin position="287"/>
        <end position="566"/>
    </location>
</feature>
<evidence type="ECO:0000256" key="7">
    <source>
        <dbReference type="SAM" id="MobiDB-lite"/>
    </source>
</evidence>
<dbReference type="PROSITE" id="PS00107">
    <property type="entry name" value="PROTEIN_KINASE_ATP"/>
    <property type="match status" value="1"/>
</dbReference>
<dbReference type="Gene3D" id="3.30.200.20">
    <property type="entry name" value="Phosphorylase Kinase, domain 1"/>
    <property type="match status" value="1"/>
</dbReference>
<proteinExistence type="predicted"/>
<keyword evidence="2" id="KW-0808">Transferase</keyword>
<keyword evidence="1" id="KW-0723">Serine/threonine-protein kinase</keyword>
<feature type="region of interest" description="Disordered" evidence="7">
    <location>
        <begin position="617"/>
        <end position="638"/>
    </location>
</feature>
<feature type="compositionally biased region" description="Polar residues" evidence="7">
    <location>
        <begin position="674"/>
        <end position="689"/>
    </location>
</feature>
<sequence>VQNVKVMDSVHRFTVSSFVWWWDETTCSYNGREWIGDVQPKSSSVLQMKGSSTISTVIPNLISSDPSDGNYDHMFPNRASRNANKINNTTWKMPVDVGFKYLIRVHLSELGLKIAGTGDNMFEVLINEMIAHTNMDVVNRRDENSIPWYRDYMVMVSGNKNEGKRDIMVSLKSHDDLIGAHAFFSGFEIFKLSNSDNSLASPNPLPLTRESPSHTVQTLFVLLFNRNAIATVAISIISFLCIVVHKLLKIQEANTDEEGNKPKPSVRAERLCRIFSLDEIQLATKNFSDTLVIGRGGFGKVYKGHIDKEQITVAIKRLKSSSKQGAHEFLTEIETLSELRHVNLVSLIGYCNEQREMILVYEYMPCGTLADHIYKLERENNTRSSLTWKQFLDICMGAGRGLDYLHTGHGVIHRDVKASNILLDENFIAKVSDFGLAKLENKRKLETHITTNVKGTFGYLDPNYYRTHKLTRKSDTYAFGVVLLEVLCRRPAVDLMVPQDERVLSVWARDKINKGEADQIVSISMRGEISPNCLKTFVGVAQRCLSDEPKNRPTMCQVVSQLELAFEQSLEIATTISNESSVRTGQPIVFSTAVQNFPLHPNEQTNSNVVIAQLPHDDKDDSLLPHDDKDGSSVQTGQPTVFSTAVQNFTLSSNEQTNSNVVTAQFPHDDKDGSSIQTRQPTFCSTAVA</sequence>
<evidence type="ECO:0000259" key="8">
    <source>
        <dbReference type="PROSITE" id="PS50011"/>
    </source>
</evidence>
<dbReference type="PROSITE" id="PS00108">
    <property type="entry name" value="PROTEIN_KINASE_ST"/>
    <property type="match status" value="1"/>
</dbReference>
<accession>A0A022R3H2</accession>
<dbReference type="GO" id="GO:0005524">
    <property type="term" value="F:ATP binding"/>
    <property type="evidence" value="ECO:0007669"/>
    <property type="project" value="UniProtKB-UniRule"/>
</dbReference>
<keyword evidence="3 6" id="KW-0547">Nucleotide-binding</keyword>
<dbReference type="SUPFAM" id="SSF56112">
    <property type="entry name" value="Protein kinase-like (PK-like)"/>
    <property type="match status" value="1"/>
</dbReference>
<evidence type="ECO:0000256" key="4">
    <source>
        <dbReference type="ARBA" id="ARBA00022777"/>
    </source>
</evidence>
<keyword evidence="10" id="KW-1185">Reference proteome</keyword>
<dbReference type="PANTHER" id="PTHR27003:SF467">
    <property type="entry name" value="PROTEIN KINASE DOMAIN-CONTAINING PROTEIN"/>
    <property type="match status" value="1"/>
</dbReference>